<dbReference type="SMART" id="SM00034">
    <property type="entry name" value="CLECT"/>
    <property type="match status" value="1"/>
</dbReference>
<evidence type="ECO:0000259" key="2">
    <source>
        <dbReference type="PROSITE" id="PS50041"/>
    </source>
</evidence>
<proteinExistence type="predicted"/>
<dbReference type="GeneID" id="117135280"/>
<dbReference type="Proteomes" id="UP000515162">
    <property type="component" value="Chromosome 2L"/>
</dbReference>
<keyword evidence="1" id="KW-0732">Signal</keyword>
<evidence type="ECO:0000313" key="3">
    <source>
        <dbReference type="Proteomes" id="UP000515162"/>
    </source>
</evidence>
<dbReference type="PROSITE" id="PS50041">
    <property type="entry name" value="C_TYPE_LECTIN_2"/>
    <property type="match status" value="1"/>
</dbReference>
<keyword evidence="3" id="KW-1185">Reference proteome</keyword>
<sequence length="186" mass="21506">MLKLTVLLITLLVIAKTGWTREKFSIQVHEGNNIYGVSKAEPFTKINDGYYFFGTESLNWYEAYEKCRELNSELVTFETDQEFDAVTAFLTANGSRLTYWTSGNDLAKTGSHRWFTSGQRISSLRWARNQPDNAGQREHCIHLGYIYKDSQKFELNDRPCSQDANSLFKYICEAPEMETISIVVWK</sequence>
<organism evidence="3 4">
    <name type="scientific">Drosophila mauritiana</name>
    <name type="common">Fruit fly</name>
    <dbReference type="NCBI Taxonomy" id="7226"/>
    <lineage>
        <taxon>Eukaryota</taxon>
        <taxon>Metazoa</taxon>
        <taxon>Ecdysozoa</taxon>
        <taxon>Arthropoda</taxon>
        <taxon>Hexapoda</taxon>
        <taxon>Insecta</taxon>
        <taxon>Pterygota</taxon>
        <taxon>Neoptera</taxon>
        <taxon>Endopterygota</taxon>
        <taxon>Diptera</taxon>
        <taxon>Brachycera</taxon>
        <taxon>Muscomorpha</taxon>
        <taxon>Ephydroidea</taxon>
        <taxon>Drosophilidae</taxon>
        <taxon>Drosophila</taxon>
        <taxon>Sophophora</taxon>
    </lineage>
</organism>
<protein>
    <submittedName>
        <fullName evidence="4">C-type lectin 37Da isoform X2</fullName>
    </submittedName>
</protein>
<reference evidence="4" key="1">
    <citation type="submission" date="2025-08" db="UniProtKB">
        <authorList>
            <consortium name="RefSeq"/>
        </authorList>
    </citation>
    <scope>IDENTIFICATION</scope>
    <source>
        <strain evidence="4">Mau12</strain>
        <tissue evidence="4">Whole Body</tissue>
    </source>
</reference>
<dbReference type="FunFam" id="3.10.100.10:FF:000123">
    <property type="entry name" value="C-type lectin 37Da"/>
    <property type="match status" value="1"/>
</dbReference>
<feature type="domain" description="C-type lectin" evidence="2">
    <location>
        <begin position="46"/>
        <end position="169"/>
    </location>
</feature>
<dbReference type="InterPro" id="IPR001304">
    <property type="entry name" value="C-type_lectin-like"/>
</dbReference>
<accession>A0A6P8J7L4</accession>
<dbReference type="InterPro" id="IPR050111">
    <property type="entry name" value="C-type_lectin/snaclec_domain"/>
</dbReference>
<dbReference type="CDD" id="cd00037">
    <property type="entry name" value="CLECT"/>
    <property type="match status" value="1"/>
</dbReference>
<dbReference type="InterPro" id="IPR016187">
    <property type="entry name" value="CTDL_fold"/>
</dbReference>
<dbReference type="Pfam" id="PF00059">
    <property type="entry name" value="Lectin_C"/>
    <property type="match status" value="1"/>
</dbReference>
<evidence type="ECO:0000313" key="4">
    <source>
        <dbReference type="RefSeq" id="XP_033151340.1"/>
    </source>
</evidence>
<dbReference type="CTD" id="35216"/>
<gene>
    <name evidence="4" type="primary">LOC117135280</name>
</gene>
<dbReference type="RefSeq" id="XP_033151340.1">
    <property type="nucleotide sequence ID" value="XM_033295449.1"/>
</dbReference>
<feature type="chain" id="PRO_5028219313" evidence="1">
    <location>
        <begin position="21"/>
        <end position="186"/>
    </location>
</feature>
<feature type="signal peptide" evidence="1">
    <location>
        <begin position="1"/>
        <end position="20"/>
    </location>
</feature>
<evidence type="ECO:0000256" key="1">
    <source>
        <dbReference type="SAM" id="SignalP"/>
    </source>
</evidence>
<dbReference type="InterPro" id="IPR016186">
    <property type="entry name" value="C-type_lectin-like/link_sf"/>
</dbReference>
<name>A0A6P8J7L4_DROMA</name>
<dbReference type="PANTHER" id="PTHR22803">
    <property type="entry name" value="MANNOSE, PHOSPHOLIPASE, LECTIN RECEPTOR RELATED"/>
    <property type="match status" value="1"/>
</dbReference>
<dbReference type="SUPFAM" id="SSF56436">
    <property type="entry name" value="C-type lectin-like"/>
    <property type="match status" value="1"/>
</dbReference>
<dbReference type="AlphaFoldDB" id="A0A6P8J7L4"/>
<dbReference type="Gene3D" id="3.10.100.10">
    <property type="entry name" value="Mannose-Binding Protein A, subunit A"/>
    <property type="match status" value="1"/>
</dbReference>